<evidence type="ECO:0000256" key="10">
    <source>
        <dbReference type="ARBA" id="ARBA00023186"/>
    </source>
</evidence>
<keyword evidence="6 12" id="KW-1133">Transmembrane helix</keyword>
<dbReference type="InterPro" id="IPR023380">
    <property type="entry name" value="DsbB-like_sf"/>
</dbReference>
<evidence type="ECO:0000256" key="12">
    <source>
        <dbReference type="SAM" id="Phobius"/>
    </source>
</evidence>
<keyword evidence="9" id="KW-1015">Disulfide bond</keyword>
<evidence type="ECO:0000256" key="8">
    <source>
        <dbReference type="ARBA" id="ARBA00023136"/>
    </source>
</evidence>
<evidence type="ECO:0008006" key="14">
    <source>
        <dbReference type="Google" id="ProtNLM"/>
    </source>
</evidence>
<keyword evidence="5" id="KW-0249">Electron transport</keyword>
<feature type="transmembrane region" description="Helical" evidence="12">
    <location>
        <begin position="47"/>
        <end position="63"/>
    </location>
</feature>
<keyword evidence="3" id="KW-0813">Transport</keyword>
<dbReference type="PANTHER" id="PTHR43469">
    <property type="entry name" value="DISULFIDE FORMATION PROTEIN-RELATED"/>
    <property type="match status" value="1"/>
</dbReference>
<comment type="similarity">
    <text evidence="2">Belongs to the DsbB family. BdbC subfamily.</text>
</comment>
<reference evidence="13" key="1">
    <citation type="submission" date="2018-05" db="EMBL/GenBank/DDBJ databases">
        <authorList>
            <person name="Lanie J.A."/>
            <person name="Ng W.-L."/>
            <person name="Kazmierczak K.M."/>
            <person name="Andrzejewski T.M."/>
            <person name="Davidsen T.M."/>
            <person name="Wayne K.J."/>
            <person name="Tettelin H."/>
            <person name="Glass J.I."/>
            <person name="Rusch D."/>
            <person name="Podicherti R."/>
            <person name="Tsui H.-C.T."/>
            <person name="Winkler M.E."/>
        </authorList>
    </citation>
    <scope>NUCLEOTIDE SEQUENCE</scope>
</reference>
<evidence type="ECO:0000256" key="4">
    <source>
        <dbReference type="ARBA" id="ARBA00022692"/>
    </source>
</evidence>
<dbReference type="Pfam" id="PF02600">
    <property type="entry name" value="DsbB"/>
    <property type="match status" value="1"/>
</dbReference>
<protein>
    <recommendedName>
        <fullName evidence="14">Disulfide bond formation protein B</fullName>
    </recommendedName>
</protein>
<evidence type="ECO:0000256" key="7">
    <source>
        <dbReference type="ARBA" id="ARBA00023002"/>
    </source>
</evidence>
<accession>A0A381R0B5</accession>
<evidence type="ECO:0000256" key="5">
    <source>
        <dbReference type="ARBA" id="ARBA00022982"/>
    </source>
</evidence>
<dbReference type="Gene3D" id="1.20.1550.10">
    <property type="entry name" value="DsbB-like"/>
    <property type="match status" value="1"/>
</dbReference>
<sequence length="184" mass="19897">MSVDQMSLFTALLALVALGVAVAAGVLLCSEGGRRRLDAMRTDALRLAFSVAAVSTVASLWFSEVGGFVPCEFCWYQRIAMYPLVVVLGVAVWRGDPDPRWRVLPMSVTGLGLSAYHYQLQLYPDQGSSCDVAAPCTQQWVDEFGFVSIPFMAFCGFAAVTVLVLAAGRPVRDGVVANREDVRP</sequence>
<comment type="subcellular location">
    <subcellularLocation>
        <location evidence="1">Membrane</location>
        <topology evidence="1">Multi-pass membrane protein</topology>
    </subcellularLocation>
</comment>
<organism evidence="13">
    <name type="scientific">marine metagenome</name>
    <dbReference type="NCBI Taxonomy" id="408172"/>
    <lineage>
        <taxon>unclassified sequences</taxon>
        <taxon>metagenomes</taxon>
        <taxon>ecological metagenomes</taxon>
    </lineage>
</organism>
<gene>
    <name evidence="13" type="ORF">METZ01_LOCUS37163</name>
</gene>
<dbReference type="InterPro" id="IPR003752">
    <property type="entry name" value="DiS_bond_form_DsbB/BdbC"/>
</dbReference>
<feature type="transmembrane region" description="Helical" evidence="12">
    <location>
        <begin position="75"/>
        <end position="93"/>
    </location>
</feature>
<keyword evidence="8 12" id="KW-0472">Membrane</keyword>
<dbReference type="InterPro" id="IPR012187">
    <property type="entry name" value="Disulphide_bond_form_BdbC"/>
</dbReference>
<evidence type="ECO:0000313" key="13">
    <source>
        <dbReference type="EMBL" id="SUZ84309.1"/>
    </source>
</evidence>
<dbReference type="EMBL" id="UINC01001590">
    <property type="protein sequence ID" value="SUZ84309.1"/>
    <property type="molecule type" value="Genomic_DNA"/>
</dbReference>
<dbReference type="AlphaFoldDB" id="A0A381R0B5"/>
<dbReference type="GO" id="GO:0006457">
    <property type="term" value="P:protein folding"/>
    <property type="evidence" value="ECO:0007669"/>
    <property type="project" value="InterPro"/>
</dbReference>
<evidence type="ECO:0000256" key="3">
    <source>
        <dbReference type="ARBA" id="ARBA00022448"/>
    </source>
</evidence>
<keyword evidence="7" id="KW-0560">Oxidoreductase</keyword>
<evidence type="ECO:0000256" key="11">
    <source>
        <dbReference type="ARBA" id="ARBA00023284"/>
    </source>
</evidence>
<evidence type="ECO:0000256" key="1">
    <source>
        <dbReference type="ARBA" id="ARBA00004141"/>
    </source>
</evidence>
<evidence type="ECO:0000256" key="6">
    <source>
        <dbReference type="ARBA" id="ARBA00022989"/>
    </source>
</evidence>
<name>A0A381R0B5_9ZZZZ</name>
<keyword evidence="11" id="KW-0676">Redox-active center</keyword>
<proteinExistence type="inferred from homology"/>
<keyword evidence="4 12" id="KW-0812">Transmembrane</keyword>
<feature type="transmembrane region" description="Helical" evidence="12">
    <location>
        <begin position="144"/>
        <end position="166"/>
    </location>
</feature>
<evidence type="ECO:0000256" key="2">
    <source>
        <dbReference type="ARBA" id="ARBA00007602"/>
    </source>
</evidence>
<evidence type="ECO:0000256" key="9">
    <source>
        <dbReference type="ARBA" id="ARBA00023157"/>
    </source>
</evidence>
<dbReference type="PANTHER" id="PTHR43469:SF1">
    <property type="entry name" value="SPBETA PROPHAGE-DERIVED DISULFIDE BOND FORMATION PROTEIN B"/>
    <property type="match status" value="1"/>
</dbReference>
<dbReference type="SUPFAM" id="SSF158442">
    <property type="entry name" value="DsbB-like"/>
    <property type="match status" value="1"/>
</dbReference>
<keyword evidence="10" id="KW-0143">Chaperone</keyword>
<dbReference type="GO" id="GO:0016020">
    <property type="term" value="C:membrane"/>
    <property type="evidence" value="ECO:0007669"/>
    <property type="project" value="UniProtKB-SubCell"/>
</dbReference>
<dbReference type="GO" id="GO:0015035">
    <property type="term" value="F:protein-disulfide reductase activity"/>
    <property type="evidence" value="ECO:0007669"/>
    <property type="project" value="InterPro"/>
</dbReference>